<dbReference type="PANTHER" id="PTHR45180:SF1">
    <property type="entry name" value="OS01G0307686 PROTEIN"/>
    <property type="match status" value="1"/>
</dbReference>
<dbReference type="STRING" id="981085.W9QWZ8"/>
<proteinExistence type="predicted"/>
<dbReference type="eggNOG" id="KOG3010">
    <property type="taxonomic scope" value="Eukaryota"/>
</dbReference>
<evidence type="ECO:0000313" key="3">
    <source>
        <dbReference type="Proteomes" id="UP000030645"/>
    </source>
</evidence>
<feature type="domain" description="Methyltransferase type 11" evidence="1">
    <location>
        <begin position="39"/>
        <end position="128"/>
    </location>
</feature>
<dbReference type="GO" id="GO:0008757">
    <property type="term" value="F:S-adenosylmethionine-dependent methyltransferase activity"/>
    <property type="evidence" value="ECO:0007669"/>
    <property type="project" value="InterPro"/>
</dbReference>
<dbReference type="Pfam" id="PF08241">
    <property type="entry name" value="Methyltransf_11"/>
    <property type="match status" value="1"/>
</dbReference>
<keyword evidence="2" id="KW-0489">Methyltransferase</keyword>
<dbReference type="GO" id="GO:0032259">
    <property type="term" value="P:methylation"/>
    <property type="evidence" value="ECO:0007669"/>
    <property type="project" value="UniProtKB-KW"/>
</dbReference>
<dbReference type="Proteomes" id="UP000030645">
    <property type="component" value="Unassembled WGS sequence"/>
</dbReference>
<evidence type="ECO:0000259" key="1">
    <source>
        <dbReference type="Pfam" id="PF08241"/>
    </source>
</evidence>
<dbReference type="InterPro" id="IPR013216">
    <property type="entry name" value="Methyltransf_11"/>
</dbReference>
<dbReference type="EMBL" id="KE343792">
    <property type="protein sequence ID" value="EXB41196.1"/>
    <property type="molecule type" value="Genomic_DNA"/>
</dbReference>
<organism evidence="2 3">
    <name type="scientific">Morus notabilis</name>
    <dbReference type="NCBI Taxonomy" id="981085"/>
    <lineage>
        <taxon>Eukaryota</taxon>
        <taxon>Viridiplantae</taxon>
        <taxon>Streptophyta</taxon>
        <taxon>Embryophyta</taxon>
        <taxon>Tracheophyta</taxon>
        <taxon>Spermatophyta</taxon>
        <taxon>Magnoliopsida</taxon>
        <taxon>eudicotyledons</taxon>
        <taxon>Gunneridae</taxon>
        <taxon>Pentapetalae</taxon>
        <taxon>rosids</taxon>
        <taxon>fabids</taxon>
        <taxon>Rosales</taxon>
        <taxon>Moraceae</taxon>
        <taxon>Moreae</taxon>
        <taxon>Morus</taxon>
    </lineage>
</organism>
<reference evidence="3" key="1">
    <citation type="submission" date="2013-01" db="EMBL/GenBank/DDBJ databases">
        <title>Draft Genome Sequence of a Mulberry Tree, Morus notabilis C.K. Schneid.</title>
        <authorList>
            <person name="He N."/>
            <person name="Zhao S."/>
        </authorList>
    </citation>
    <scope>NUCLEOTIDE SEQUENCE</scope>
</reference>
<dbReference type="InterPro" id="IPR029063">
    <property type="entry name" value="SAM-dependent_MTases_sf"/>
</dbReference>
<keyword evidence="2" id="KW-0808">Transferase</keyword>
<dbReference type="CDD" id="cd02440">
    <property type="entry name" value="AdoMet_MTases"/>
    <property type="match status" value="1"/>
</dbReference>
<protein>
    <submittedName>
        <fullName evidence="2">Putative methyltransferase</fullName>
    </submittedName>
</protein>
<dbReference type="OrthoDB" id="10027013at2759"/>
<dbReference type="Gene3D" id="3.40.50.150">
    <property type="entry name" value="Vaccinia Virus protein VP39"/>
    <property type="match status" value="1"/>
</dbReference>
<dbReference type="KEGG" id="mnt:21388709"/>
<gene>
    <name evidence="2" type="ORF">L484_005232</name>
</gene>
<name>W9QWZ8_9ROSA</name>
<dbReference type="AlphaFoldDB" id="W9QWZ8"/>
<evidence type="ECO:0000313" key="2">
    <source>
        <dbReference type="EMBL" id="EXB41196.1"/>
    </source>
</evidence>
<accession>W9QWZ8</accession>
<dbReference type="PANTHER" id="PTHR45180">
    <property type="entry name" value="OS01G0307686 PROTEIN"/>
    <property type="match status" value="1"/>
</dbReference>
<sequence length="264" mass="30305">MAELYNWKAKTYAEIRPSYPPQLFEFIASHTPSHLLAWDVGTGSGQAARSLARFYKNVIATDASRKPLEFASELPNVQYKHTSLTMSIAEVEQKIAPKSSLDLVTAAQAVHWFDLPSFYQQVKWVLKKPHGVIAAWCYTEPKVNSSVDAVFQQFYTDDSWPFWDSKVRKVVDDEYRTIDFPFEPVDGLDDTGPFEFVAERGMDLDQFFAYITSWSAYQTAKVEGIELLRKDVIERFECAWNEDKNDQKVVKFPVHLKIGRVGNI</sequence>
<dbReference type="SUPFAM" id="SSF53335">
    <property type="entry name" value="S-adenosyl-L-methionine-dependent methyltransferases"/>
    <property type="match status" value="1"/>
</dbReference>
<keyword evidence="3" id="KW-1185">Reference proteome</keyword>